<reference evidence="1" key="1">
    <citation type="submission" date="2022-06" db="EMBL/GenBank/DDBJ databases">
        <title>Vallitalea longa sp. nov., an anaerobic bacterium isolated from marine sediment.</title>
        <authorList>
            <person name="Hirano S."/>
            <person name="Terahara T."/>
            <person name="Mori K."/>
            <person name="Hamada M."/>
            <person name="Matsumoto R."/>
            <person name="Kobayashi T."/>
        </authorList>
    </citation>
    <scope>NUCLEOTIDE SEQUENCE</scope>
    <source>
        <strain evidence="1">SH18-1</strain>
    </source>
</reference>
<keyword evidence="2" id="KW-1185">Reference proteome</keyword>
<evidence type="ECO:0000313" key="2">
    <source>
        <dbReference type="Proteomes" id="UP001144256"/>
    </source>
</evidence>
<organism evidence="1 2">
    <name type="scientific">Vallitalea longa</name>
    <dbReference type="NCBI Taxonomy" id="2936439"/>
    <lineage>
        <taxon>Bacteria</taxon>
        <taxon>Bacillati</taxon>
        <taxon>Bacillota</taxon>
        <taxon>Clostridia</taxon>
        <taxon>Lachnospirales</taxon>
        <taxon>Vallitaleaceae</taxon>
        <taxon>Vallitalea</taxon>
    </lineage>
</organism>
<gene>
    <name evidence="1" type="ORF">SH1V18_38730</name>
</gene>
<accession>A0A9W5YHM5</accession>
<name>A0A9W5YHM5_9FIRM</name>
<comment type="caution">
    <text evidence="1">The sequence shown here is derived from an EMBL/GenBank/DDBJ whole genome shotgun (WGS) entry which is preliminary data.</text>
</comment>
<dbReference type="Proteomes" id="UP001144256">
    <property type="component" value="Unassembled WGS sequence"/>
</dbReference>
<protein>
    <submittedName>
        <fullName evidence="1">Uncharacterized protein</fullName>
    </submittedName>
</protein>
<dbReference type="RefSeq" id="WP_281818408.1">
    <property type="nucleotide sequence ID" value="NZ_BRLB01000016.1"/>
</dbReference>
<proteinExistence type="predicted"/>
<dbReference type="EMBL" id="BRLB01000016">
    <property type="protein sequence ID" value="GKX31393.1"/>
    <property type="molecule type" value="Genomic_DNA"/>
</dbReference>
<dbReference type="AlphaFoldDB" id="A0A9W5YHM5"/>
<evidence type="ECO:0000313" key="1">
    <source>
        <dbReference type="EMBL" id="GKX31393.1"/>
    </source>
</evidence>
<sequence length="55" mass="6577">MHGIVFKNDNCKCFSCLYLMTYIKTKDEFGNENIKIYCMLNKCIFNKREKNDGKK</sequence>